<protein>
    <submittedName>
        <fullName evidence="2">Uncharacterized protein</fullName>
    </submittedName>
</protein>
<evidence type="ECO:0000256" key="1">
    <source>
        <dbReference type="SAM" id="MobiDB-lite"/>
    </source>
</evidence>
<accession>A0A8S1CYT4</accession>
<gene>
    <name evidence="2" type="ORF">CLODIP_2_CD07752</name>
</gene>
<feature type="compositionally biased region" description="Acidic residues" evidence="1">
    <location>
        <begin position="276"/>
        <end position="286"/>
    </location>
</feature>
<feature type="compositionally biased region" description="Acidic residues" evidence="1">
    <location>
        <begin position="478"/>
        <end position="488"/>
    </location>
</feature>
<sequence length="661" mass="76268">MSGIREKLMKESRAFLRPSGAFNNPPTVVVDPNKIAGDLSRKTARVSGPQQQDVPPEKKNGEFISTYQRIAQRMKTGMEHGTIPRSNKNRRKLQVVTHHLMNQQKDRMLVSRQQDMRHSTEEQNKITSTSSDTAVWKRKNKDRSHSGSESRAKKPRPDDQPSHSSNQLPQYEEVQQLKIIVARLDSKVDFLEKNINTTPKMDKPKQSEAREHCDKKKKEPRPERNFLSDSEDEGHSCKQRRLPKASPEKKKSEKKLKEKVQKKRRGLLDSEGNSTEFEEDPTDEESPEGHSSKQRRLPKPSPEKKKRQDSLQKLKEGRKKRSSLSDSEGNSTEFEEAPTDEESPEGHSSNQRRLPKPSPEKKKRQDSLQKLKEERRKKLRSLSDSESDWMEYEKENHTSRNKSQPKPSPEKKKREKSLQKLKEKRKNKRSSLSDSEGNSTEFEKAPIDEERPESTEKRQPTPDHKENKRSEQSNLTFSDDDIVEFNADEDSRPKPTLEPSRSDPEDQYEAAPDQPDPELPLVISKFSDGMLPEELIACDTHAPKCSHIPVLLDDTQYDVISNKLERLMGGEQSDNIIQFQIKEEAPLPPGMYVNEEGYVSSKELDKYLQENHYTNTLRTKHYRPNIKKVDAQVQDHGGFVSFRIKLIGDYLNSCEKPLSQM</sequence>
<feature type="compositionally biased region" description="Basic and acidic residues" evidence="1">
    <location>
        <begin position="441"/>
        <end position="471"/>
    </location>
</feature>
<feature type="compositionally biased region" description="Basic and acidic residues" evidence="1">
    <location>
        <begin position="246"/>
        <end position="259"/>
    </location>
</feature>
<dbReference type="EMBL" id="CADEPI010000080">
    <property type="protein sequence ID" value="CAB3373032.1"/>
    <property type="molecule type" value="Genomic_DNA"/>
</dbReference>
<feature type="compositionally biased region" description="Basic and acidic residues" evidence="1">
    <location>
        <begin position="301"/>
        <end position="315"/>
    </location>
</feature>
<dbReference type="Proteomes" id="UP000494165">
    <property type="component" value="Unassembled WGS sequence"/>
</dbReference>
<feature type="compositionally biased region" description="Basic and acidic residues" evidence="1">
    <location>
        <begin position="200"/>
        <end position="226"/>
    </location>
</feature>
<reference evidence="2 3" key="1">
    <citation type="submission" date="2020-04" db="EMBL/GenBank/DDBJ databases">
        <authorList>
            <person name="Alioto T."/>
            <person name="Alioto T."/>
            <person name="Gomez Garrido J."/>
        </authorList>
    </citation>
    <scope>NUCLEOTIDE SEQUENCE [LARGE SCALE GENOMIC DNA]</scope>
</reference>
<feature type="region of interest" description="Disordered" evidence="1">
    <location>
        <begin position="103"/>
        <end position="171"/>
    </location>
</feature>
<evidence type="ECO:0000313" key="2">
    <source>
        <dbReference type="EMBL" id="CAB3373032.1"/>
    </source>
</evidence>
<evidence type="ECO:0000313" key="3">
    <source>
        <dbReference type="Proteomes" id="UP000494165"/>
    </source>
</evidence>
<feature type="compositionally biased region" description="Basic and acidic residues" evidence="1">
    <location>
        <begin position="489"/>
        <end position="504"/>
    </location>
</feature>
<feature type="compositionally biased region" description="Acidic residues" evidence="1">
    <location>
        <begin position="333"/>
        <end position="343"/>
    </location>
</feature>
<proteinExistence type="predicted"/>
<feature type="compositionally biased region" description="Basic and acidic residues" evidence="1">
    <location>
        <begin position="408"/>
        <end position="421"/>
    </location>
</feature>
<organism evidence="2 3">
    <name type="scientific">Cloeon dipterum</name>
    <dbReference type="NCBI Taxonomy" id="197152"/>
    <lineage>
        <taxon>Eukaryota</taxon>
        <taxon>Metazoa</taxon>
        <taxon>Ecdysozoa</taxon>
        <taxon>Arthropoda</taxon>
        <taxon>Hexapoda</taxon>
        <taxon>Insecta</taxon>
        <taxon>Pterygota</taxon>
        <taxon>Palaeoptera</taxon>
        <taxon>Ephemeroptera</taxon>
        <taxon>Pisciforma</taxon>
        <taxon>Baetidae</taxon>
        <taxon>Cloeon</taxon>
    </lineage>
</organism>
<feature type="compositionally biased region" description="Basic and acidic residues" evidence="1">
    <location>
        <begin position="104"/>
        <end position="124"/>
    </location>
</feature>
<comment type="caution">
    <text evidence="2">The sequence shown here is derived from an EMBL/GenBank/DDBJ whole genome shotgun (WGS) entry which is preliminary data.</text>
</comment>
<feature type="region of interest" description="Disordered" evidence="1">
    <location>
        <begin position="195"/>
        <end position="519"/>
    </location>
</feature>
<feature type="compositionally biased region" description="Basic and acidic residues" evidence="1">
    <location>
        <begin position="358"/>
        <end position="376"/>
    </location>
</feature>
<dbReference type="AlphaFoldDB" id="A0A8S1CYT4"/>
<keyword evidence="3" id="KW-1185">Reference proteome</keyword>
<feature type="region of interest" description="Disordered" evidence="1">
    <location>
        <begin position="42"/>
        <end position="62"/>
    </location>
</feature>
<feature type="compositionally biased region" description="Basic and acidic residues" evidence="1">
    <location>
        <begin position="143"/>
        <end position="161"/>
    </location>
</feature>
<name>A0A8S1CYT4_9INSE</name>